<dbReference type="Proteomes" id="UP000036681">
    <property type="component" value="Unplaced"/>
</dbReference>
<proteinExistence type="predicted"/>
<protein>
    <submittedName>
        <fullName evidence="3">PAM2 domain-containing protein</fullName>
    </submittedName>
</protein>
<reference evidence="3" key="1">
    <citation type="submission" date="2017-02" db="UniProtKB">
        <authorList>
            <consortium name="WormBaseParasite"/>
        </authorList>
    </citation>
    <scope>IDENTIFICATION</scope>
</reference>
<accession>A0A0M3HLB1</accession>
<evidence type="ECO:0000313" key="3">
    <source>
        <dbReference type="WBParaSite" id="ALUE_0000230601-mRNA-1"/>
    </source>
</evidence>
<name>A0A0M3HLB1_ASCLU</name>
<evidence type="ECO:0000256" key="1">
    <source>
        <dbReference type="SAM" id="MobiDB-lite"/>
    </source>
</evidence>
<organism evidence="2 3">
    <name type="scientific">Ascaris lumbricoides</name>
    <name type="common">Giant roundworm</name>
    <dbReference type="NCBI Taxonomy" id="6252"/>
    <lineage>
        <taxon>Eukaryota</taxon>
        <taxon>Metazoa</taxon>
        <taxon>Ecdysozoa</taxon>
        <taxon>Nematoda</taxon>
        <taxon>Chromadorea</taxon>
        <taxon>Rhabditida</taxon>
        <taxon>Spirurina</taxon>
        <taxon>Ascaridomorpha</taxon>
        <taxon>Ascaridoidea</taxon>
        <taxon>Ascarididae</taxon>
        <taxon>Ascaris</taxon>
    </lineage>
</organism>
<dbReference type="WBParaSite" id="ALUE_0000230601-mRNA-1">
    <property type="protein sequence ID" value="ALUE_0000230601-mRNA-1"/>
    <property type="gene ID" value="ALUE_0000230601"/>
</dbReference>
<sequence length="64" mass="7030">MENAQSSTVDNALTSKSSNMPSKPAVTTITLEPSAQNLQYADELHGVQPGLPFFYERNEEGWNS</sequence>
<dbReference type="AlphaFoldDB" id="A0A0M3HLB1"/>
<keyword evidence="2" id="KW-1185">Reference proteome</keyword>
<feature type="region of interest" description="Disordered" evidence="1">
    <location>
        <begin position="1"/>
        <end position="28"/>
    </location>
</feature>
<evidence type="ECO:0000313" key="2">
    <source>
        <dbReference type="Proteomes" id="UP000036681"/>
    </source>
</evidence>